<sequence>MDVLYALLGVDNHRFNRIVLEKTFTENLNFVLTTSNGHIFSFDDIKLNRFCINILSKINYNIKSLILESASMERILHAADYPNLTELKIFDYNNQLFSRYFTGKKRFSIDSNIEFGKFVYAVQYLTISIFYSVESPFRHIFQRQTADLTIVNNSDFDILLLKQYPEDMYEYILKFFENLKLLSVIGLFPRLSLRNLPMTTCSSSTIYKLCIKVTCFEDCLALLDGRLKELTTFIVDIGSIDDDLLIVYNMLKQTEHGSSFWPRFSLVFVNDIGQNFVICDKCRTIVIYKSSTGTGGLKKHLASCDKNTLSNATQSTITTYYTTSKPSIIPEKIKKEVTNAYLEFIALDGRPFEIVSRIGFKNMLETVFKAGKITANSQSTEISDLLPHPTTVSRKIDQVYSFRKKQLNEWCKTINSYVVVIDMWTEKYSDDLLLDYGLSLNTNSFIVTDNEPKMLAALRGANRVGCSDHYINKALEHAFTSPKSNCVEVIQVFDIVRSLVENFRRCHRQIKLSRKLQTFSVTRLSGAYYMLNVFNITYNELVDAFSGSHYNDFESLDKDLLYHFCEFLRSFDEVITTLSEETQPTLHKVIPLRCFLINHCTPKPDDISGMMKIKLFLQERIMDKWPIQSEHLLATLLHPRLRDFSGDQALKDRAIELLQSSISSSADSSSNNTSSCNSSLSSSVDNSITPKKTNILSLCYDKP</sequence>
<protein>
    <recommendedName>
        <fullName evidence="4">BED-type domain-containing protein</fullName>
    </recommendedName>
</protein>
<dbReference type="AlphaFoldDB" id="A0A820FF58"/>
<feature type="region of interest" description="Disordered" evidence="1">
    <location>
        <begin position="664"/>
        <end position="685"/>
    </location>
</feature>
<dbReference type="InterPro" id="IPR012337">
    <property type="entry name" value="RNaseH-like_sf"/>
</dbReference>
<dbReference type="Proteomes" id="UP000663842">
    <property type="component" value="Unassembled WGS sequence"/>
</dbReference>
<evidence type="ECO:0008006" key="4">
    <source>
        <dbReference type="Google" id="ProtNLM"/>
    </source>
</evidence>
<evidence type="ECO:0000313" key="2">
    <source>
        <dbReference type="EMBL" id="CAF4260743.1"/>
    </source>
</evidence>
<reference evidence="2" key="1">
    <citation type="submission" date="2021-02" db="EMBL/GenBank/DDBJ databases">
        <authorList>
            <person name="Nowell W R."/>
        </authorList>
    </citation>
    <scope>NUCLEOTIDE SEQUENCE</scope>
</reference>
<dbReference type="PANTHER" id="PTHR46169">
    <property type="entry name" value="DNA REPLICATION-RELATED ELEMENT FACTOR, ISOFORM A"/>
    <property type="match status" value="1"/>
</dbReference>
<dbReference type="GO" id="GO:0005634">
    <property type="term" value="C:nucleus"/>
    <property type="evidence" value="ECO:0007669"/>
    <property type="project" value="TreeGrafter"/>
</dbReference>
<dbReference type="PANTHER" id="PTHR46169:SF17">
    <property type="entry name" value="HAT C-TERMINAL DIMERISATION DOMAIN-CONTAINING PROTEIN"/>
    <property type="match status" value="1"/>
</dbReference>
<evidence type="ECO:0000313" key="3">
    <source>
        <dbReference type="Proteomes" id="UP000663842"/>
    </source>
</evidence>
<dbReference type="Gene3D" id="1.10.10.1070">
    <property type="entry name" value="Zinc finger, BED domain-containing"/>
    <property type="match status" value="1"/>
</dbReference>
<dbReference type="SUPFAM" id="SSF53098">
    <property type="entry name" value="Ribonuclease H-like"/>
    <property type="match status" value="1"/>
</dbReference>
<name>A0A820FF58_9BILA</name>
<gene>
    <name evidence="2" type="ORF">UXM345_LOCUS31258</name>
</gene>
<dbReference type="EMBL" id="CAJOBF010008700">
    <property type="protein sequence ID" value="CAF4260743.1"/>
    <property type="molecule type" value="Genomic_DNA"/>
</dbReference>
<dbReference type="GO" id="GO:0006357">
    <property type="term" value="P:regulation of transcription by RNA polymerase II"/>
    <property type="evidence" value="ECO:0007669"/>
    <property type="project" value="TreeGrafter"/>
</dbReference>
<proteinExistence type="predicted"/>
<organism evidence="2 3">
    <name type="scientific">Rotaria magnacalcarata</name>
    <dbReference type="NCBI Taxonomy" id="392030"/>
    <lineage>
        <taxon>Eukaryota</taxon>
        <taxon>Metazoa</taxon>
        <taxon>Spiralia</taxon>
        <taxon>Gnathifera</taxon>
        <taxon>Rotifera</taxon>
        <taxon>Eurotatoria</taxon>
        <taxon>Bdelloidea</taxon>
        <taxon>Philodinida</taxon>
        <taxon>Philodinidae</taxon>
        <taxon>Rotaria</taxon>
    </lineage>
</organism>
<evidence type="ECO:0000256" key="1">
    <source>
        <dbReference type="SAM" id="MobiDB-lite"/>
    </source>
</evidence>
<comment type="caution">
    <text evidence="2">The sequence shown here is derived from an EMBL/GenBank/DDBJ whole genome shotgun (WGS) entry which is preliminary data.</text>
</comment>
<dbReference type="SUPFAM" id="SSF140996">
    <property type="entry name" value="Hermes dimerisation domain"/>
    <property type="match status" value="1"/>
</dbReference>
<dbReference type="InterPro" id="IPR052717">
    <property type="entry name" value="Vacuolar_transposase_reg"/>
</dbReference>
<accession>A0A820FF58</accession>